<feature type="domain" description="SMP-30/Gluconolactonase/LRE-like region" evidence="1">
    <location>
        <begin position="31"/>
        <end position="240"/>
    </location>
</feature>
<protein>
    <submittedName>
        <fullName evidence="2">Calcium-dependent phosphotriesterase</fullName>
    </submittedName>
</protein>
<dbReference type="AlphaFoldDB" id="A0A8E2DL14"/>
<dbReference type="InterPro" id="IPR005511">
    <property type="entry name" value="SMP-30"/>
</dbReference>
<evidence type="ECO:0000259" key="1">
    <source>
        <dbReference type="Pfam" id="PF08450"/>
    </source>
</evidence>
<dbReference type="PRINTS" id="PR01790">
    <property type="entry name" value="SMP30FAMILY"/>
</dbReference>
<dbReference type="InterPro" id="IPR011042">
    <property type="entry name" value="6-blade_b-propeller_TolB-like"/>
</dbReference>
<dbReference type="EMBL" id="KV722531">
    <property type="protein sequence ID" value="OCH86368.1"/>
    <property type="molecule type" value="Genomic_DNA"/>
</dbReference>
<keyword evidence="3" id="KW-1185">Reference proteome</keyword>
<dbReference type="Proteomes" id="UP000250043">
    <property type="component" value="Unassembled WGS sequence"/>
</dbReference>
<gene>
    <name evidence="2" type="ORF">OBBRIDRAFT_243367</name>
</gene>
<dbReference type="OrthoDB" id="5307922at2759"/>
<dbReference type="PANTHER" id="PTHR11799">
    <property type="entry name" value="PARAOXONASE"/>
    <property type="match status" value="1"/>
</dbReference>
<dbReference type="Pfam" id="PF08450">
    <property type="entry name" value="SGL"/>
    <property type="match status" value="1"/>
</dbReference>
<dbReference type="PANTHER" id="PTHR11799:SF12">
    <property type="entry name" value="PARAOXONASE-RELATED"/>
    <property type="match status" value="1"/>
</dbReference>
<dbReference type="Gene3D" id="2.120.10.30">
    <property type="entry name" value="TolB, C-terminal domain"/>
    <property type="match status" value="1"/>
</dbReference>
<dbReference type="InterPro" id="IPR051288">
    <property type="entry name" value="Serum_paraoxonase/arylesterase"/>
</dbReference>
<evidence type="ECO:0000313" key="3">
    <source>
        <dbReference type="Proteomes" id="UP000250043"/>
    </source>
</evidence>
<proteinExistence type="predicted"/>
<dbReference type="InterPro" id="IPR013658">
    <property type="entry name" value="SGL"/>
</dbReference>
<organism evidence="2 3">
    <name type="scientific">Obba rivulosa</name>
    <dbReference type="NCBI Taxonomy" id="1052685"/>
    <lineage>
        <taxon>Eukaryota</taxon>
        <taxon>Fungi</taxon>
        <taxon>Dikarya</taxon>
        <taxon>Basidiomycota</taxon>
        <taxon>Agaricomycotina</taxon>
        <taxon>Agaricomycetes</taxon>
        <taxon>Polyporales</taxon>
        <taxon>Gelatoporiaceae</taxon>
        <taxon>Obba</taxon>
    </lineage>
</organism>
<evidence type="ECO:0000313" key="2">
    <source>
        <dbReference type="EMBL" id="OCH86368.1"/>
    </source>
</evidence>
<sequence>MACTDVSSRKRWLPNMRHLDKGGMVDGYLATYDPDTSKINHIDVVGKNFTRGFSLHGFDVVHSATNSSELFFYMINHQIPREGNAWKVGADSVIEILKGAVGSSTLRHVMTVEDPVIMTPNEIVGTSDGKSFWFTNDHGSKTGWIRELEMVYPVPSTSVGYCHVDHGCKVAADKLPSSNGLAWDRKTDTFYVGSTPRGTIGVFERQSDNTLAFKDAVTIGQVMDNLSVDSEGAVWAATFPKSLRVLKRFRDTVTNAPSAAFRVSFDNVTTSSGGKHEIERVLEDDGSIVGVATSVAHDPRRGLVFLHGLTSPRLAVCRI</sequence>
<dbReference type="SUPFAM" id="SSF63829">
    <property type="entry name" value="Calcium-dependent phosphotriesterase"/>
    <property type="match status" value="1"/>
</dbReference>
<accession>A0A8E2DL14</accession>
<reference evidence="2 3" key="1">
    <citation type="submission" date="2016-07" db="EMBL/GenBank/DDBJ databases">
        <title>Draft genome of the white-rot fungus Obba rivulosa 3A-2.</title>
        <authorList>
            <consortium name="DOE Joint Genome Institute"/>
            <person name="Miettinen O."/>
            <person name="Riley R."/>
            <person name="Acob R."/>
            <person name="Barry K."/>
            <person name="Cullen D."/>
            <person name="De Vries R."/>
            <person name="Hainaut M."/>
            <person name="Hatakka A."/>
            <person name="Henrissat B."/>
            <person name="Hilden K."/>
            <person name="Kuo R."/>
            <person name="Labutti K."/>
            <person name="Lipzen A."/>
            <person name="Makela M.R."/>
            <person name="Sandor L."/>
            <person name="Spatafora J.W."/>
            <person name="Grigoriev I.V."/>
            <person name="Hibbett D.S."/>
        </authorList>
    </citation>
    <scope>NUCLEOTIDE SEQUENCE [LARGE SCALE GENOMIC DNA]</scope>
    <source>
        <strain evidence="2 3">3A-2</strain>
    </source>
</reference>
<name>A0A8E2DL14_9APHY</name>